<dbReference type="PROSITE" id="PS50977">
    <property type="entry name" value="HTH_TETR_2"/>
    <property type="match status" value="1"/>
</dbReference>
<dbReference type="PRINTS" id="PR00455">
    <property type="entry name" value="HTHTETR"/>
</dbReference>
<dbReference type="Pfam" id="PF00440">
    <property type="entry name" value="TetR_N"/>
    <property type="match status" value="1"/>
</dbReference>
<dbReference type="EMBL" id="BAAAYN010000012">
    <property type="protein sequence ID" value="GAA3385833.1"/>
    <property type="molecule type" value="Genomic_DNA"/>
</dbReference>
<dbReference type="Gene3D" id="1.10.357.10">
    <property type="entry name" value="Tetracycline Repressor, domain 2"/>
    <property type="match status" value="1"/>
</dbReference>
<evidence type="ECO:0000259" key="5">
    <source>
        <dbReference type="PROSITE" id="PS50977"/>
    </source>
</evidence>
<evidence type="ECO:0000313" key="6">
    <source>
        <dbReference type="EMBL" id="GAA3385833.1"/>
    </source>
</evidence>
<accession>A0ABP6SV80</accession>
<gene>
    <name evidence="6" type="ORF">GCM10020369_20890</name>
</gene>
<name>A0ABP6SV80_9ACTN</name>
<keyword evidence="1" id="KW-0805">Transcription regulation</keyword>
<proteinExistence type="predicted"/>
<dbReference type="PANTHER" id="PTHR30055">
    <property type="entry name" value="HTH-TYPE TRANSCRIPTIONAL REGULATOR RUTR"/>
    <property type="match status" value="1"/>
</dbReference>
<dbReference type="InterPro" id="IPR009057">
    <property type="entry name" value="Homeodomain-like_sf"/>
</dbReference>
<evidence type="ECO:0000256" key="4">
    <source>
        <dbReference type="PROSITE-ProRule" id="PRU00335"/>
    </source>
</evidence>
<feature type="DNA-binding region" description="H-T-H motif" evidence="4">
    <location>
        <begin position="37"/>
        <end position="56"/>
    </location>
</feature>
<dbReference type="RefSeq" id="WP_345727819.1">
    <property type="nucleotide sequence ID" value="NZ_BAAAYN010000012.1"/>
</dbReference>
<keyword evidence="7" id="KW-1185">Reference proteome</keyword>
<organism evidence="6 7">
    <name type="scientific">Cryptosporangium minutisporangium</name>
    <dbReference type="NCBI Taxonomy" id="113569"/>
    <lineage>
        <taxon>Bacteria</taxon>
        <taxon>Bacillati</taxon>
        <taxon>Actinomycetota</taxon>
        <taxon>Actinomycetes</taxon>
        <taxon>Cryptosporangiales</taxon>
        <taxon>Cryptosporangiaceae</taxon>
        <taxon>Cryptosporangium</taxon>
    </lineage>
</organism>
<feature type="domain" description="HTH tetR-type" evidence="5">
    <location>
        <begin position="14"/>
        <end position="74"/>
    </location>
</feature>
<dbReference type="Proteomes" id="UP001501676">
    <property type="component" value="Unassembled WGS sequence"/>
</dbReference>
<evidence type="ECO:0000256" key="1">
    <source>
        <dbReference type="ARBA" id="ARBA00023015"/>
    </source>
</evidence>
<keyword evidence="3" id="KW-0804">Transcription</keyword>
<dbReference type="InterPro" id="IPR050109">
    <property type="entry name" value="HTH-type_TetR-like_transc_reg"/>
</dbReference>
<reference evidence="7" key="1">
    <citation type="journal article" date="2019" name="Int. J. Syst. Evol. Microbiol.">
        <title>The Global Catalogue of Microorganisms (GCM) 10K type strain sequencing project: providing services to taxonomists for standard genome sequencing and annotation.</title>
        <authorList>
            <consortium name="The Broad Institute Genomics Platform"/>
            <consortium name="The Broad Institute Genome Sequencing Center for Infectious Disease"/>
            <person name="Wu L."/>
            <person name="Ma J."/>
        </authorList>
    </citation>
    <scope>NUCLEOTIDE SEQUENCE [LARGE SCALE GENOMIC DNA]</scope>
    <source>
        <strain evidence="7">JCM 9458</strain>
    </source>
</reference>
<evidence type="ECO:0000256" key="3">
    <source>
        <dbReference type="ARBA" id="ARBA00023163"/>
    </source>
</evidence>
<evidence type="ECO:0000256" key="2">
    <source>
        <dbReference type="ARBA" id="ARBA00023125"/>
    </source>
</evidence>
<evidence type="ECO:0000313" key="7">
    <source>
        <dbReference type="Proteomes" id="UP001501676"/>
    </source>
</evidence>
<keyword evidence="2 4" id="KW-0238">DNA-binding</keyword>
<sequence>MAAGGSSLRERKKAQTRLLIADIAMGLFAERGFDRVTVAEVARAADVSVNTVFNYFPTKEDLFFDRQAEVEDLLAAIVRNRRPGESAVGALRRAMVEGVASDDWTTGIWDGAVDFFRLVDAAPSLRSRERELGERSLAALARTLAAETDAGPDDPLPLVVAGLVVGSREAVVGEARRRLLDGEPFAAVQEWAAEAYRRAFDLIEDGVPADYGVRP</sequence>
<dbReference type="SUPFAM" id="SSF46689">
    <property type="entry name" value="Homeodomain-like"/>
    <property type="match status" value="1"/>
</dbReference>
<protein>
    <submittedName>
        <fullName evidence="6">TetR/AcrR family transcriptional regulator</fullName>
    </submittedName>
</protein>
<comment type="caution">
    <text evidence="6">The sequence shown here is derived from an EMBL/GenBank/DDBJ whole genome shotgun (WGS) entry which is preliminary data.</text>
</comment>
<dbReference type="Gene3D" id="1.10.10.60">
    <property type="entry name" value="Homeodomain-like"/>
    <property type="match status" value="1"/>
</dbReference>
<dbReference type="InterPro" id="IPR001647">
    <property type="entry name" value="HTH_TetR"/>
</dbReference>
<dbReference type="PANTHER" id="PTHR30055:SF234">
    <property type="entry name" value="HTH-TYPE TRANSCRIPTIONAL REGULATOR BETI"/>
    <property type="match status" value="1"/>
</dbReference>